<evidence type="ECO:0000256" key="8">
    <source>
        <dbReference type="RuleBase" id="RU362026"/>
    </source>
</evidence>
<comment type="caution">
    <text evidence="10">The sequence shown here is derived from an EMBL/GenBank/DDBJ whole genome shotgun (WGS) entry which is preliminary data.</text>
</comment>
<evidence type="ECO:0000256" key="4">
    <source>
        <dbReference type="ARBA" id="ARBA00022691"/>
    </source>
</evidence>
<dbReference type="InterPro" id="IPR001091">
    <property type="entry name" value="RM_Methyltransferase"/>
</dbReference>
<dbReference type="Pfam" id="PF01555">
    <property type="entry name" value="N6_N4_Mtase"/>
    <property type="match status" value="1"/>
</dbReference>
<protein>
    <recommendedName>
        <fullName evidence="8">Methyltransferase</fullName>
        <ecNumber evidence="8">2.1.1.-</ecNumber>
    </recommendedName>
</protein>
<keyword evidence="6" id="KW-0238">DNA-binding</keyword>
<evidence type="ECO:0000256" key="7">
    <source>
        <dbReference type="ARBA" id="ARBA00049120"/>
    </source>
</evidence>
<proteinExistence type="inferred from homology"/>
<accession>A0ABQ2I3R7</accession>
<dbReference type="EMBL" id="BMNC01000005">
    <property type="protein sequence ID" value="GGM99677.1"/>
    <property type="molecule type" value="Genomic_DNA"/>
</dbReference>
<dbReference type="InterPro" id="IPR029063">
    <property type="entry name" value="SAM-dependent_MTases_sf"/>
</dbReference>
<evidence type="ECO:0000256" key="1">
    <source>
        <dbReference type="ARBA" id="ARBA00010203"/>
    </source>
</evidence>
<keyword evidence="4" id="KW-0949">S-adenosyl-L-methionine</keyword>
<dbReference type="PROSITE" id="PS00093">
    <property type="entry name" value="N4_MTASE"/>
    <property type="match status" value="1"/>
</dbReference>
<gene>
    <name evidence="10" type="ORF">GCM10011609_42560</name>
</gene>
<dbReference type="SUPFAM" id="SSF53335">
    <property type="entry name" value="S-adenosyl-L-methionine-dependent methyltransferases"/>
    <property type="match status" value="1"/>
</dbReference>
<evidence type="ECO:0000256" key="6">
    <source>
        <dbReference type="ARBA" id="ARBA00023125"/>
    </source>
</evidence>
<reference evidence="11" key="1">
    <citation type="journal article" date="2019" name="Int. J. Syst. Evol. Microbiol.">
        <title>The Global Catalogue of Microorganisms (GCM) 10K type strain sequencing project: providing services to taxonomists for standard genome sequencing and annotation.</title>
        <authorList>
            <consortium name="The Broad Institute Genomics Platform"/>
            <consortium name="The Broad Institute Genome Sequencing Center for Infectious Disease"/>
            <person name="Wu L."/>
            <person name="Ma J."/>
        </authorList>
    </citation>
    <scope>NUCLEOTIDE SEQUENCE [LARGE SCALE GENOMIC DNA]</scope>
    <source>
        <strain evidence="11">CGMCC 4.7319</strain>
    </source>
</reference>
<keyword evidence="5" id="KW-0680">Restriction system</keyword>
<feature type="domain" description="DNA methylase N-4/N-6" evidence="9">
    <location>
        <begin position="43"/>
        <end position="282"/>
    </location>
</feature>
<comment type="catalytic activity">
    <reaction evidence="7">
        <text>a 2'-deoxycytidine in DNA + S-adenosyl-L-methionine = an N(4)-methyl-2'-deoxycytidine in DNA + S-adenosyl-L-homocysteine + H(+)</text>
        <dbReference type="Rhea" id="RHEA:16857"/>
        <dbReference type="Rhea" id="RHEA-COMP:11369"/>
        <dbReference type="Rhea" id="RHEA-COMP:13674"/>
        <dbReference type="ChEBI" id="CHEBI:15378"/>
        <dbReference type="ChEBI" id="CHEBI:57856"/>
        <dbReference type="ChEBI" id="CHEBI:59789"/>
        <dbReference type="ChEBI" id="CHEBI:85452"/>
        <dbReference type="ChEBI" id="CHEBI:137933"/>
        <dbReference type="EC" id="2.1.1.113"/>
    </reaction>
</comment>
<evidence type="ECO:0000313" key="10">
    <source>
        <dbReference type="EMBL" id="GGM99677.1"/>
    </source>
</evidence>
<comment type="similarity">
    <text evidence="1">Belongs to the N(4)/N(6)-methyltransferase family. N(4) subfamily.</text>
</comment>
<dbReference type="EC" id="2.1.1.-" evidence="8"/>
<dbReference type="InterPro" id="IPR017985">
    <property type="entry name" value="MeTrfase_CN4_CS"/>
</dbReference>
<dbReference type="Proteomes" id="UP000597656">
    <property type="component" value="Unassembled WGS sequence"/>
</dbReference>
<name>A0ABQ2I3R7_9PSEU</name>
<keyword evidence="2" id="KW-0489">Methyltransferase</keyword>
<dbReference type="Gene3D" id="3.40.50.150">
    <property type="entry name" value="Vaccinia Virus protein VP39"/>
    <property type="match status" value="1"/>
</dbReference>
<organism evidence="10 11">
    <name type="scientific">Lentzea pudingi</name>
    <dbReference type="NCBI Taxonomy" id="1789439"/>
    <lineage>
        <taxon>Bacteria</taxon>
        <taxon>Bacillati</taxon>
        <taxon>Actinomycetota</taxon>
        <taxon>Actinomycetes</taxon>
        <taxon>Pseudonocardiales</taxon>
        <taxon>Pseudonocardiaceae</taxon>
        <taxon>Lentzea</taxon>
    </lineage>
</organism>
<evidence type="ECO:0000256" key="3">
    <source>
        <dbReference type="ARBA" id="ARBA00022679"/>
    </source>
</evidence>
<evidence type="ECO:0000313" key="11">
    <source>
        <dbReference type="Proteomes" id="UP000597656"/>
    </source>
</evidence>
<dbReference type="PRINTS" id="PR00508">
    <property type="entry name" value="S21N4MTFRASE"/>
</dbReference>
<evidence type="ECO:0000256" key="5">
    <source>
        <dbReference type="ARBA" id="ARBA00022747"/>
    </source>
</evidence>
<keyword evidence="11" id="KW-1185">Reference proteome</keyword>
<evidence type="ECO:0000259" key="9">
    <source>
        <dbReference type="Pfam" id="PF01555"/>
    </source>
</evidence>
<dbReference type="RefSeq" id="WP_189156497.1">
    <property type="nucleotide sequence ID" value="NZ_BMNC01000005.1"/>
</dbReference>
<sequence length="470" mass="52303">MTGQGDSIFTVHRADSRRLESYLRRAAVALDPQQPDAPILTATVTSPPYSSLIDYGVENQIGRGQNDDDYLADCKNIFDVLYRRTQDDGCLWLVADTYLKPQKQSRRGPRDPRPSSLRPLPFELAQLAGQAGWILREVIIWHKDKTRPWSHHGRLRNSFEYVLLLVKTSDFKFHSSRLRDASQIAHWWVRYPERYNPQGKAPDNIWHIPIPTQGSWANAAVQHACPFPPDLVSRLLMLSTDEGDIVCDPFAGSGTVAAVAEAMGRRPIGTELNPKFVEAYKKLVRPDILSKMAKTASRDKSDGPTPRTVVHLRALKYPKALFTTVRSRFPELKIPSVGIVLVEKTNPESTSGTLVQLTCIFVADDATAAERDDLARAFKEVAGKAPLTKYGVAGDISVVAEADAIRLLGERKLYLYEHGHTWVASGKINTSDALSVPTSVKRGHYIPIVSNVHVSIKEDHVGDLASEKTK</sequence>
<evidence type="ECO:0000256" key="2">
    <source>
        <dbReference type="ARBA" id="ARBA00022603"/>
    </source>
</evidence>
<keyword evidence="3" id="KW-0808">Transferase</keyword>
<dbReference type="InterPro" id="IPR002941">
    <property type="entry name" value="DNA_methylase_N4/N6"/>
</dbReference>